<feature type="region of interest" description="Disordered" evidence="1">
    <location>
        <begin position="594"/>
        <end position="669"/>
    </location>
</feature>
<feature type="compositionally biased region" description="Polar residues" evidence="1">
    <location>
        <begin position="151"/>
        <end position="162"/>
    </location>
</feature>
<evidence type="ECO:0000313" key="2">
    <source>
        <dbReference type="EMBL" id="KAK0500334.1"/>
    </source>
</evidence>
<feature type="compositionally biased region" description="Polar residues" evidence="1">
    <location>
        <begin position="499"/>
        <end position="514"/>
    </location>
</feature>
<dbReference type="Proteomes" id="UP001175228">
    <property type="component" value="Unassembled WGS sequence"/>
</dbReference>
<keyword evidence="3" id="KW-1185">Reference proteome</keyword>
<feature type="compositionally biased region" description="Low complexity" evidence="1">
    <location>
        <begin position="594"/>
        <end position="616"/>
    </location>
</feature>
<feature type="compositionally biased region" description="Basic and acidic residues" evidence="1">
    <location>
        <begin position="395"/>
        <end position="409"/>
    </location>
</feature>
<feature type="compositionally biased region" description="Basic and acidic residues" evidence="1">
    <location>
        <begin position="70"/>
        <end position="82"/>
    </location>
</feature>
<feature type="compositionally biased region" description="Pro residues" evidence="1">
    <location>
        <begin position="380"/>
        <end position="390"/>
    </location>
</feature>
<accession>A0AA39QDI8</accession>
<reference evidence="2" key="1">
    <citation type="submission" date="2023-06" db="EMBL/GenBank/DDBJ databases">
        <authorList>
            <consortium name="Lawrence Berkeley National Laboratory"/>
            <person name="Ahrendt S."/>
            <person name="Sahu N."/>
            <person name="Indic B."/>
            <person name="Wong-Bajracharya J."/>
            <person name="Merenyi Z."/>
            <person name="Ke H.-M."/>
            <person name="Monk M."/>
            <person name="Kocsube S."/>
            <person name="Drula E."/>
            <person name="Lipzen A."/>
            <person name="Balint B."/>
            <person name="Henrissat B."/>
            <person name="Andreopoulos B."/>
            <person name="Martin F.M."/>
            <person name="Harder C.B."/>
            <person name="Rigling D."/>
            <person name="Ford K.L."/>
            <person name="Foster G.D."/>
            <person name="Pangilinan J."/>
            <person name="Papanicolaou A."/>
            <person name="Barry K."/>
            <person name="LaButti K."/>
            <person name="Viragh M."/>
            <person name="Koriabine M."/>
            <person name="Yan M."/>
            <person name="Riley R."/>
            <person name="Champramary S."/>
            <person name="Plett K.L."/>
            <person name="Tsai I.J."/>
            <person name="Slot J."/>
            <person name="Sipos G."/>
            <person name="Plett J."/>
            <person name="Nagy L.G."/>
            <person name="Grigoriev I.V."/>
        </authorList>
    </citation>
    <scope>NUCLEOTIDE SEQUENCE</scope>
    <source>
        <strain evidence="2">HWK02</strain>
    </source>
</reference>
<organism evidence="2 3">
    <name type="scientific">Armillaria luteobubalina</name>
    <dbReference type="NCBI Taxonomy" id="153913"/>
    <lineage>
        <taxon>Eukaryota</taxon>
        <taxon>Fungi</taxon>
        <taxon>Dikarya</taxon>
        <taxon>Basidiomycota</taxon>
        <taxon>Agaricomycotina</taxon>
        <taxon>Agaricomycetes</taxon>
        <taxon>Agaricomycetidae</taxon>
        <taxon>Agaricales</taxon>
        <taxon>Marasmiineae</taxon>
        <taxon>Physalacriaceae</taxon>
        <taxon>Armillaria</taxon>
    </lineage>
</organism>
<name>A0AA39QDI8_9AGAR</name>
<feature type="compositionally biased region" description="Basic and acidic residues" evidence="1">
    <location>
        <begin position="277"/>
        <end position="288"/>
    </location>
</feature>
<protein>
    <submittedName>
        <fullName evidence="2">Uncharacterized protein</fullName>
    </submittedName>
</protein>
<feature type="compositionally biased region" description="Low complexity" evidence="1">
    <location>
        <begin position="95"/>
        <end position="114"/>
    </location>
</feature>
<feature type="compositionally biased region" description="Low complexity" evidence="1">
    <location>
        <begin position="354"/>
        <end position="364"/>
    </location>
</feature>
<sequence length="691" mass="74539">MSHARKLNFTDFLRSHGSGHTSHRRAGNEQPTSSLVYAEPAPEHLNKSKSSRIPFLGRARKKSAVSDGRSTYESRTIDDGERPTSLPDEINALPSDSSVSHSHSHASTSASDTHSLLGSKIAVRIAHSIPKSTTKPTRLASHSALANGYTSDSLLSPISSPRSTSIDTTVSDTSHKRRPAMPRPKQPTITVSLTPDNLSEYGDLFTQPRKKNSPANQQSLTHDDRAYQSDTQTKSIPRLSTPGIPPLPKSPPAKLRDTRSYTDDAVSLKSTRSTRRYRVEDGSRHSGEESETLTTLSMPSLAGRRTSLETRRLLGSLPHSSQEQRPSQLASPHEPPSIPLPEPPPLRPLPDVPSPTTSTGSKSTVKARRRAQTMSSVSLPPLPCPPPSPPLSHGSFDREVDDERSKKENDDLDIDLASAEQLRQALKDRSQQVDQLLKAAKAHLSEKTDLEHKISLLEKEAARREKEIQGLTWLVNNRSAAESPMTLAASKSTSALQAEKSTFIPSSPPVSKNPTYRYLNTDYDSGAESHQTSGGDSTTAVRTPRPKRYSKVPAKPTLSQRSSLRNGGGSDTPIPSVPTLDKRASVSSVAFSAASTSSTSSLIPPSPSTSTLSVIPEGDLPSVPRRQTSLSSPSSRDPAIMSAIIRSREKEQKRASKLPTLVPSTSTPTPAAAYVANLKKGPSIAQVLAHP</sequence>
<feature type="compositionally biased region" description="Polar residues" evidence="1">
    <location>
        <begin position="318"/>
        <end position="330"/>
    </location>
</feature>
<feature type="compositionally biased region" description="Polar residues" evidence="1">
    <location>
        <begin position="528"/>
        <end position="541"/>
    </location>
</feature>
<feature type="compositionally biased region" description="Low complexity" evidence="1">
    <location>
        <begin position="163"/>
        <end position="172"/>
    </location>
</feature>
<dbReference type="AlphaFoldDB" id="A0AA39QDI8"/>
<evidence type="ECO:0000256" key="1">
    <source>
        <dbReference type="SAM" id="MobiDB-lite"/>
    </source>
</evidence>
<feature type="region of interest" description="Disordered" evidence="1">
    <location>
        <begin position="1"/>
        <end position="114"/>
    </location>
</feature>
<evidence type="ECO:0000313" key="3">
    <source>
        <dbReference type="Proteomes" id="UP001175228"/>
    </source>
</evidence>
<gene>
    <name evidence="2" type="ORF">EDD18DRAFT_1349203</name>
</gene>
<feature type="compositionally biased region" description="Polar residues" evidence="1">
    <location>
        <begin position="625"/>
        <end position="635"/>
    </location>
</feature>
<proteinExistence type="predicted"/>
<feature type="region of interest" description="Disordered" evidence="1">
    <location>
        <begin position="499"/>
        <end position="579"/>
    </location>
</feature>
<feature type="region of interest" description="Disordered" evidence="1">
    <location>
        <begin position="151"/>
        <end position="413"/>
    </location>
</feature>
<feature type="compositionally biased region" description="Pro residues" evidence="1">
    <location>
        <begin position="333"/>
        <end position="353"/>
    </location>
</feature>
<feature type="compositionally biased region" description="Low complexity" evidence="1">
    <location>
        <begin position="658"/>
        <end position="669"/>
    </location>
</feature>
<dbReference type="EMBL" id="JAUEPU010000008">
    <property type="protein sequence ID" value="KAK0500334.1"/>
    <property type="molecule type" value="Genomic_DNA"/>
</dbReference>
<feature type="compositionally biased region" description="Polar residues" evidence="1">
    <location>
        <begin position="187"/>
        <end position="197"/>
    </location>
</feature>
<comment type="caution">
    <text evidence="2">The sequence shown here is derived from an EMBL/GenBank/DDBJ whole genome shotgun (WGS) entry which is preliminary data.</text>
</comment>